<dbReference type="GeneID" id="303561277"/>
<evidence type="ECO:0000313" key="2">
    <source>
        <dbReference type="EMBL" id="AYE34958.1"/>
    </source>
</evidence>
<evidence type="ECO:0000313" key="5">
    <source>
        <dbReference type="Proteomes" id="UP001055437"/>
    </source>
</evidence>
<proteinExistence type="predicted"/>
<evidence type="ECO:0000313" key="3">
    <source>
        <dbReference type="EMBL" id="USS01553.1"/>
    </source>
</evidence>
<reference evidence="2 4" key="1">
    <citation type="submission" date="2017-09" db="EMBL/GenBank/DDBJ databases">
        <authorList>
            <person name="Thomas P."/>
            <person name="Seyboldt C."/>
        </authorList>
    </citation>
    <scope>NUCLEOTIDE SEQUENCE [LARGE SCALE GENOMIC DNA]</scope>
    <source>
        <strain evidence="2 4">DSM 7534</strain>
    </source>
</reference>
<dbReference type="RefSeq" id="WP_066673250.1">
    <property type="nucleotide sequence ID" value="NZ_CABMIZ010000001.1"/>
</dbReference>
<feature type="domain" description="Nitrogenase/oxidoreductase component 1" evidence="1">
    <location>
        <begin position="13"/>
        <end position="400"/>
    </location>
</feature>
<name>A0A9N7JLX2_CLOSE</name>
<dbReference type="Proteomes" id="UP000280586">
    <property type="component" value="Chromosome"/>
</dbReference>
<dbReference type="KEGG" id="csep:CP523_11340"/>
<dbReference type="InterPro" id="IPR000510">
    <property type="entry name" value="Nase/OxRdtase_comp1"/>
</dbReference>
<dbReference type="EMBL" id="CP023671">
    <property type="protein sequence ID" value="AYE34958.1"/>
    <property type="molecule type" value="Genomic_DNA"/>
</dbReference>
<dbReference type="SUPFAM" id="SSF53807">
    <property type="entry name" value="Helical backbone' metal receptor"/>
    <property type="match status" value="1"/>
</dbReference>
<gene>
    <name evidence="2" type="ORF">CP523_11340</name>
    <name evidence="3" type="ORF">NH397_03695</name>
</gene>
<dbReference type="PANTHER" id="PTHR42956:SF1">
    <property type="entry name" value="NITROGENASE IRON-MOLYBDENUM COFACTOR BIOSYNTHESIS PROTEIN NIFE"/>
    <property type="match status" value="1"/>
</dbReference>
<organism evidence="2 4">
    <name type="scientific">Clostridium septicum</name>
    <dbReference type="NCBI Taxonomy" id="1504"/>
    <lineage>
        <taxon>Bacteria</taxon>
        <taxon>Bacillati</taxon>
        <taxon>Bacillota</taxon>
        <taxon>Clostridia</taxon>
        <taxon>Eubacteriales</taxon>
        <taxon>Clostridiaceae</taxon>
        <taxon>Clostridium</taxon>
    </lineage>
</organism>
<accession>A0A9N7JLX2</accession>
<dbReference type="Pfam" id="PF00148">
    <property type="entry name" value="Oxidored_nitro"/>
    <property type="match status" value="1"/>
</dbReference>
<dbReference type="AlphaFoldDB" id="A0A9N7JLX2"/>
<sequence>MSLCRYLPTPSDRMGLLWTLLSIEDTVVIEFGPTGTTHYSASFFGKIGVEQENRLFATHMSEDDVIMGCTETLEEAIIEVDKWISPKAIFVVASSVSAIIGTDLKGVCRAIQPKVSTKLYALENGGFRGDYSNGIKIAYESLFHKMLGEKTEKIKGTYNILGASMYTYRMRSDINEIKDLMKESFDYDVIATLSVDTSENIIKNSVKAELNIVTSFEALPLAKHMEENYDIPYIYGAPYGYSGTSEWLNEISEIISTPINIEMKQKVMKRIMSIKHYPMYKRMLKIFKPTMSIYSEYDRMLGFKKIAKEIGFNIDSYVCNHSIKGINDDNVTTLNSEKERIDLFSKKNHQLIISDDITLRMTDSTNKKFRASMPIVVGSQIANHMPLIGLKGMDYFLEFVDDYIQNLN</sequence>
<dbReference type="GO" id="GO:0016491">
    <property type="term" value="F:oxidoreductase activity"/>
    <property type="evidence" value="ECO:0007669"/>
    <property type="project" value="InterPro"/>
</dbReference>
<dbReference type="InterPro" id="IPR049939">
    <property type="entry name" value="NifE-like"/>
</dbReference>
<dbReference type="Proteomes" id="UP001055437">
    <property type="component" value="Chromosome"/>
</dbReference>
<reference evidence="3" key="2">
    <citation type="submission" date="2022-06" db="EMBL/GenBank/DDBJ databases">
        <authorList>
            <person name="Holder M.E."/>
            <person name="Ajami N.J."/>
            <person name="Petrosino J.F."/>
        </authorList>
    </citation>
    <scope>NUCLEOTIDE SEQUENCE</scope>
    <source>
        <strain evidence="3">RMA 8861</strain>
    </source>
</reference>
<evidence type="ECO:0000259" key="1">
    <source>
        <dbReference type="Pfam" id="PF00148"/>
    </source>
</evidence>
<protein>
    <submittedName>
        <fullName evidence="3">Nitrogenase component 1</fullName>
    </submittedName>
</protein>
<dbReference type="EMBL" id="CP099799">
    <property type="protein sequence ID" value="USS01553.1"/>
    <property type="molecule type" value="Genomic_DNA"/>
</dbReference>
<dbReference type="PANTHER" id="PTHR42956">
    <property type="entry name" value="NITROGENASE IRON-MOLYBDENUM COFACTOR BIOSYNTHESIS PROTEIN NIFE"/>
    <property type="match status" value="1"/>
</dbReference>
<evidence type="ECO:0000313" key="4">
    <source>
        <dbReference type="Proteomes" id="UP000280586"/>
    </source>
</evidence>
<dbReference type="OrthoDB" id="3199475at2"/>
<dbReference type="Gene3D" id="3.40.50.1980">
    <property type="entry name" value="Nitrogenase molybdenum iron protein domain"/>
    <property type="match status" value="2"/>
</dbReference>
<keyword evidence="5" id="KW-1185">Reference proteome</keyword>